<dbReference type="Pfam" id="PF20066">
    <property type="entry name" value="Glyoxalase_8"/>
    <property type="match status" value="1"/>
</dbReference>
<dbReference type="InterPro" id="IPR045517">
    <property type="entry name" value="Glyoxalase_8"/>
</dbReference>
<proteinExistence type="predicted"/>
<dbReference type="Proteomes" id="UP000472839">
    <property type="component" value="Unassembled WGS sequence"/>
</dbReference>
<sequence length="238" mass="27990">MNTTNSQQLPSLEEFKQQAKELKKSQNLEKLGHAQNALAKQYGYKDYRAIKSVLKSEDSQNNDMQPQVLSAEQFEQMMKEQIFSNNNPTVNFKKKHYFKNQKNIVEGIAIDPTLPEDFWSTAHEDREKVELDEWWERPFIVTQGYDEESYEEYYSRMKPYYDDLIANYGEEKTTYIVETEDEFNARVEKQKKSWFDAWPSGIRYDVYILDGGAWDRPTSKAKVGSLEEALEIAKDLLS</sequence>
<evidence type="ECO:0000313" key="2">
    <source>
        <dbReference type="EMBL" id="KAB7889747.1"/>
    </source>
</evidence>
<reference evidence="2 3" key="1">
    <citation type="submission" date="2019-10" db="EMBL/GenBank/DDBJ databases">
        <title>Poseidonibacter ostreae sp. nov., isolated from the gut of the Ostrea denselamellosa.</title>
        <authorList>
            <person name="Choi A."/>
        </authorList>
    </citation>
    <scope>NUCLEOTIDE SEQUENCE [LARGE SCALE GENOMIC DNA]</scope>
    <source>
        <strain evidence="2 3">SJOD-M-33</strain>
    </source>
</reference>
<accession>A0A6L4WU39</accession>
<evidence type="ECO:0000313" key="3">
    <source>
        <dbReference type="Proteomes" id="UP000472839"/>
    </source>
</evidence>
<protein>
    <recommendedName>
        <fullName evidence="1">Glyoxalase-related protein domain-containing protein</fullName>
    </recommendedName>
</protein>
<name>A0A6L4WU39_9BACT</name>
<gene>
    <name evidence="2" type="ORF">GBG19_05030</name>
</gene>
<dbReference type="EMBL" id="WFKK01000010">
    <property type="protein sequence ID" value="KAB7889747.1"/>
    <property type="molecule type" value="Genomic_DNA"/>
</dbReference>
<evidence type="ECO:0000259" key="1">
    <source>
        <dbReference type="Pfam" id="PF20066"/>
    </source>
</evidence>
<comment type="caution">
    <text evidence="2">The sequence shown here is derived from an EMBL/GenBank/DDBJ whole genome shotgun (WGS) entry which is preliminary data.</text>
</comment>
<organism evidence="2 3">
    <name type="scientific">Poseidonibacter ostreae</name>
    <dbReference type="NCBI Taxonomy" id="2654171"/>
    <lineage>
        <taxon>Bacteria</taxon>
        <taxon>Pseudomonadati</taxon>
        <taxon>Campylobacterota</taxon>
        <taxon>Epsilonproteobacteria</taxon>
        <taxon>Campylobacterales</taxon>
        <taxon>Arcobacteraceae</taxon>
        <taxon>Poseidonibacter</taxon>
    </lineage>
</organism>
<dbReference type="RefSeq" id="WP_152279651.1">
    <property type="nucleotide sequence ID" value="NZ_WFKK01000010.1"/>
</dbReference>
<dbReference type="AlphaFoldDB" id="A0A6L4WU39"/>
<feature type="domain" description="Glyoxalase-related protein" evidence="1">
    <location>
        <begin position="6"/>
        <end position="61"/>
    </location>
</feature>